<dbReference type="Proteomes" id="UP000298246">
    <property type="component" value="Unassembled WGS sequence"/>
</dbReference>
<feature type="transmembrane region" description="Helical" evidence="1">
    <location>
        <begin position="238"/>
        <end position="256"/>
    </location>
</feature>
<evidence type="ECO:0000256" key="1">
    <source>
        <dbReference type="SAM" id="Phobius"/>
    </source>
</evidence>
<dbReference type="EMBL" id="MYFO01000002">
    <property type="protein sequence ID" value="TFE91417.1"/>
    <property type="molecule type" value="Genomic_DNA"/>
</dbReference>
<evidence type="ECO:0008006" key="4">
    <source>
        <dbReference type="Google" id="ProtNLM"/>
    </source>
</evidence>
<feature type="transmembrane region" description="Helical" evidence="1">
    <location>
        <begin position="31"/>
        <end position="51"/>
    </location>
</feature>
<feature type="transmembrane region" description="Helical" evidence="1">
    <location>
        <begin position="182"/>
        <end position="207"/>
    </location>
</feature>
<evidence type="ECO:0000313" key="2">
    <source>
        <dbReference type="EMBL" id="TFE91417.1"/>
    </source>
</evidence>
<proteinExistence type="predicted"/>
<accession>A0A4Y8Q9L9</accession>
<dbReference type="RefSeq" id="WP_134749566.1">
    <property type="nucleotide sequence ID" value="NZ_MYFO02000004.1"/>
</dbReference>
<feature type="transmembrane region" description="Helical" evidence="1">
    <location>
        <begin position="148"/>
        <end position="175"/>
    </location>
</feature>
<reference evidence="2 3" key="1">
    <citation type="submission" date="2017-03" db="EMBL/GenBank/DDBJ databases">
        <title>Isolation of Levoglucosan Utilizing Bacteria.</title>
        <authorList>
            <person name="Arya A.S."/>
        </authorList>
    </citation>
    <scope>NUCLEOTIDE SEQUENCE [LARGE SCALE GENOMIC DNA]</scope>
    <source>
        <strain evidence="2 3">MEC069</strain>
    </source>
</reference>
<keyword evidence="3" id="KW-1185">Reference proteome</keyword>
<protein>
    <recommendedName>
        <fullName evidence="4">Multidrug ABC transporter permease</fullName>
    </recommendedName>
</protein>
<keyword evidence="1" id="KW-0472">Membrane</keyword>
<comment type="caution">
    <text evidence="2">The sequence shown here is derived from an EMBL/GenBank/DDBJ whole genome shotgun (WGS) entry which is preliminary data.</text>
</comment>
<dbReference type="OrthoDB" id="8582979at2"/>
<dbReference type="InterPro" id="IPR010390">
    <property type="entry name" value="ABC-2_transporter-like"/>
</dbReference>
<keyword evidence="1" id="KW-1133">Transmembrane helix</keyword>
<keyword evidence="1" id="KW-0812">Transmembrane</keyword>
<evidence type="ECO:0000313" key="3">
    <source>
        <dbReference type="Proteomes" id="UP000298246"/>
    </source>
</evidence>
<gene>
    <name evidence="2" type="ORF">B5M42_02965</name>
</gene>
<feature type="transmembrane region" description="Helical" evidence="1">
    <location>
        <begin position="115"/>
        <end position="136"/>
    </location>
</feature>
<name>A0A4Y8Q9L9_9BACL</name>
<dbReference type="PANTHER" id="PTHR36832">
    <property type="entry name" value="SLR1174 PROTEIN-RELATED"/>
    <property type="match status" value="1"/>
</dbReference>
<dbReference type="AlphaFoldDB" id="A0A4Y8Q9L9"/>
<dbReference type="Pfam" id="PF06182">
    <property type="entry name" value="ABC2_membrane_6"/>
    <property type="match status" value="1"/>
</dbReference>
<sequence>MKRLLLGFWRKYAVMLKLEWSVMLAYRSETVVWMLGAFIQPLVSLAVWLSISGSGSVAGYDAHDYIVYFLGVLLVERLTRTWDVWELDSSISDGSMSAKLLRPFHPAHWSIAQNLVYKLFFALTLIPIWLILAWIFPLLRLDAGPGAYAGASLAIALSSIIRFLLGFEFGMLAFWTNRATAIYALFEGVHLFLAGRLAPLSMFPGWVDDLGKWLPFYGTVGFPVELMTGKLAAGSSEALLGFAVQAFWCAVLYALFRWQWRQGVKRYGAVGG</sequence>
<dbReference type="PANTHER" id="PTHR36832:SF1">
    <property type="entry name" value="SLR1174 PROTEIN"/>
    <property type="match status" value="1"/>
</dbReference>
<organism evidence="2 3">
    <name type="scientific">Paenibacillus athensensis</name>
    <dbReference type="NCBI Taxonomy" id="1967502"/>
    <lineage>
        <taxon>Bacteria</taxon>
        <taxon>Bacillati</taxon>
        <taxon>Bacillota</taxon>
        <taxon>Bacilli</taxon>
        <taxon>Bacillales</taxon>
        <taxon>Paenibacillaceae</taxon>
        <taxon>Paenibacillus</taxon>
    </lineage>
</organism>